<feature type="chain" id="PRO_5039069854" description="DUF4829 domain-containing protein" evidence="1">
    <location>
        <begin position="23"/>
        <end position="329"/>
    </location>
</feature>
<dbReference type="Proteomes" id="UP000183255">
    <property type="component" value="Unassembled WGS sequence"/>
</dbReference>
<evidence type="ECO:0008006" key="4">
    <source>
        <dbReference type="Google" id="ProtNLM"/>
    </source>
</evidence>
<proteinExistence type="predicted"/>
<gene>
    <name evidence="2" type="ORF">SAMN05421804_10472</name>
</gene>
<dbReference type="EMBL" id="FNDZ01000004">
    <property type="protein sequence ID" value="SDI74331.1"/>
    <property type="molecule type" value="Genomic_DNA"/>
</dbReference>
<feature type="signal peptide" evidence="1">
    <location>
        <begin position="1"/>
        <end position="22"/>
    </location>
</feature>
<protein>
    <recommendedName>
        <fullName evidence="4">DUF4829 domain-containing protein</fullName>
    </recommendedName>
</protein>
<name>A0A1G8N228_9CLOT</name>
<dbReference type="RefSeq" id="WP_242848033.1">
    <property type="nucleotide sequence ID" value="NZ_FNDZ01000004.1"/>
</dbReference>
<evidence type="ECO:0000313" key="3">
    <source>
        <dbReference type="Proteomes" id="UP000183255"/>
    </source>
</evidence>
<reference evidence="2 3" key="1">
    <citation type="submission" date="2016-10" db="EMBL/GenBank/DDBJ databases">
        <authorList>
            <person name="de Groot N.N."/>
        </authorList>
    </citation>
    <scope>NUCLEOTIDE SEQUENCE [LARGE SCALE GENOMIC DNA]</scope>
    <source>
        <strain evidence="2 3">CGMCC 1.5058</strain>
    </source>
</reference>
<sequence>MKKISILMLLMSVILMTISACSINNKNNSSENLSETPNTKPPSIYVDGLVYTATGENLPIEVDPSIIQKVTHIIPGTEFPAEEGTINFPLNNGSYALITDTEEYVVVSIDQKWQKFTKRVDHIPTPGKYLMDDARISGGTWIYLRPDQTFVFMRDAATSYVPQGTYRISGDELILEVSKEEYYIFKIEGDTLQLKDGTHIKELVPINSLFLRNEVEQLIEEDPMNFTEEEIRSGMSLIEENFSFPGATLKKLWYEEDKTTKLRNSYMNYGRGKINGISPENVLVILSEFITADTDENPVLNPNSTYTDYQWILIRSRKGDPWRIDDQGY</sequence>
<evidence type="ECO:0000313" key="2">
    <source>
        <dbReference type="EMBL" id="SDI74331.1"/>
    </source>
</evidence>
<organism evidence="2 3">
    <name type="scientific">Proteiniclasticum ruminis</name>
    <dbReference type="NCBI Taxonomy" id="398199"/>
    <lineage>
        <taxon>Bacteria</taxon>
        <taxon>Bacillati</taxon>
        <taxon>Bacillota</taxon>
        <taxon>Clostridia</taxon>
        <taxon>Eubacteriales</taxon>
        <taxon>Clostridiaceae</taxon>
        <taxon>Proteiniclasticum</taxon>
    </lineage>
</organism>
<accession>A0A1G8N228</accession>
<dbReference type="AlphaFoldDB" id="A0A1G8N228"/>
<keyword evidence="1" id="KW-0732">Signal</keyword>
<dbReference type="PROSITE" id="PS51257">
    <property type="entry name" value="PROKAR_LIPOPROTEIN"/>
    <property type="match status" value="1"/>
</dbReference>
<evidence type="ECO:0000256" key="1">
    <source>
        <dbReference type="SAM" id="SignalP"/>
    </source>
</evidence>